<accession>A0A9D9E099</accession>
<protein>
    <submittedName>
        <fullName evidence="2">RRXRR domain-containing protein</fullName>
    </submittedName>
</protein>
<dbReference type="Proteomes" id="UP000823615">
    <property type="component" value="Unassembled WGS sequence"/>
</dbReference>
<reference evidence="2" key="1">
    <citation type="submission" date="2020-10" db="EMBL/GenBank/DDBJ databases">
        <authorList>
            <person name="Gilroy R."/>
        </authorList>
    </citation>
    <scope>NUCLEOTIDE SEQUENCE</scope>
    <source>
        <strain evidence="2">7293</strain>
    </source>
</reference>
<organism evidence="2 3">
    <name type="scientific">Candidatus Ornithospirochaeta stercoripullorum</name>
    <dbReference type="NCBI Taxonomy" id="2840899"/>
    <lineage>
        <taxon>Bacteria</taxon>
        <taxon>Pseudomonadati</taxon>
        <taxon>Spirochaetota</taxon>
        <taxon>Spirochaetia</taxon>
        <taxon>Spirochaetales</taxon>
        <taxon>Spirochaetaceae</taxon>
        <taxon>Spirochaetaceae incertae sedis</taxon>
        <taxon>Candidatus Ornithospirochaeta</taxon>
    </lineage>
</organism>
<dbReference type="InterPro" id="IPR025938">
    <property type="entry name" value="RRXRR_dom"/>
</dbReference>
<dbReference type="AlphaFoldDB" id="A0A9D9E099"/>
<sequence length="43" mass="4836">MVYVIAQNGKPLMPTQRHGKVSHMIKDGCAKVARRTPFTIQII</sequence>
<reference evidence="2" key="2">
    <citation type="journal article" date="2021" name="PeerJ">
        <title>Extensive microbial diversity within the chicken gut microbiome revealed by metagenomics and culture.</title>
        <authorList>
            <person name="Gilroy R."/>
            <person name="Ravi A."/>
            <person name="Getino M."/>
            <person name="Pursley I."/>
            <person name="Horton D.L."/>
            <person name="Alikhan N.F."/>
            <person name="Baker D."/>
            <person name="Gharbi K."/>
            <person name="Hall N."/>
            <person name="Watson M."/>
            <person name="Adriaenssens E.M."/>
            <person name="Foster-Nyarko E."/>
            <person name="Jarju S."/>
            <person name="Secka A."/>
            <person name="Antonio M."/>
            <person name="Oren A."/>
            <person name="Chaudhuri R.R."/>
            <person name="La Ragione R."/>
            <person name="Hildebrand F."/>
            <person name="Pallen M.J."/>
        </authorList>
    </citation>
    <scope>NUCLEOTIDE SEQUENCE</scope>
    <source>
        <strain evidence="2">7293</strain>
    </source>
</reference>
<gene>
    <name evidence="2" type="ORF">IAA97_03850</name>
</gene>
<dbReference type="EMBL" id="JADIMT010000051">
    <property type="protein sequence ID" value="MBO8436093.1"/>
    <property type="molecule type" value="Genomic_DNA"/>
</dbReference>
<name>A0A9D9E099_9SPIO</name>
<feature type="domain" description="RRXRR" evidence="1">
    <location>
        <begin position="2"/>
        <end position="42"/>
    </location>
</feature>
<dbReference type="Pfam" id="PF14239">
    <property type="entry name" value="RRXRR"/>
    <property type="match status" value="1"/>
</dbReference>
<proteinExistence type="predicted"/>
<evidence type="ECO:0000313" key="3">
    <source>
        <dbReference type="Proteomes" id="UP000823615"/>
    </source>
</evidence>
<comment type="caution">
    <text evidence="2">The sequence shown here is derived from an EMBL/GenBank/DDBJ whole genome shotgun (WGS) entry which is preliminary data.</text>
</comment>
<evidence type="ECO:0000313" key="2">
    <source>
        <dbReference type="EMBL" id="MBO8436093.1"/>
    </source>
</evidence>
<evidence type="ECO:0000259" key="1">
    <source>
        <dbReference type="Pfam" id="PF14239"/>
    </source>
</evidence>